<evidence type="ECO:0000313" key="2">
    <source>
        <dbReference type="Proteomes" id="UP000262056"/>
    </source>
</evidence>
<comment type="caution">
    <text evidence="1">The sequence shown here is derived from an EMBL/GenBank/DDBJ whole genome shotgun (WGS) entry which is preliminary data.</text>
</comment>
<name>A0A656PMM5_UNCKA</name>
<gene>
    <name evidence="1" type="ORF">DIU24_02805</name>
</gene>
<accession>A0A656PMM5</accession>
<dbReference type="EMBL" id="DQFB01000004">
    <property type="protein sequence ID" value="HCQ40613.1"/>
    <property type="molecule type" value="Genomic_DNA"/>
</dbReference>
<sequence length="95" mass="11001">MSDLQAITTCRIGTPATEKVCPDNIKHLVRVPVTLISEVQTKEFLFYIQASKTGNKWELHGPTLEKIRKQIMDEGFEPEDFNIELFKCRVRNHLN</sequence>
<proteinExistence type="predicted"/>
<protein>
    <submittedName>
        <fullName evidence="1">Uncharacterized protein</fullName>
    </submittedName>
</protein>
<reference evidence="1 2" key="1">
    <citation type="journal article" date="2018" name="Nat. Biotechnol.">
        <title>A standardized bacterial taxonomy based on genome phylogeny substantially revises the tree of life.</title>
        <authorList>
            <person name="Parks D.H."/>
            <person name="Chuvochina M."/>
            <person name="Waite D.W."/>
            <person name="Rinke C."/>
            <person name="Skarshewski A."/>
            <person name="Chaumeil P.A."/>
            <person name="Hugenholtz P."/>
        </authorList>
    </citation>
    <scope>NUCLEOTIDE SEQUENCE [LARGE SCALE GENOMIC DNA]</scope>
    <source>
        <strain evidence="1">UBA12021</strain>
    </source>
</reference>
<dbReference type="AlphaFoldDB" id="A0A656PMM5"/>
<evidence type="ECO:0000313" key="1">
    <source>
        <dbReference type="EMBL" id="HCQ40613.1"/>
    </source>
</evidence>
<dbReference type="Proteomes" id="UP000262056">
    <property type="component" value="Unassembled WGS sequence"/>
</dbReference>
<organism evidence="1 2">
    <name type="scientific">candidate division WWE3 bacterium</name>
    <dbReference type="NCBI Taxonomy" id="2053526"/>
    <lineage>
        <taxon>Bacteria</taxon>
        <taxon>Katanobacteria</taxon>
    </lineage>
</organism>